<evidence type="ECO:0000259" key="6">
    <source>
        <dbReference type="Pfam" id="PF00849"/>
    </source>
</evidence>
<comment type="caution">
    <text evidence="7">The sequence shown here is derived from an EMBL/GenBank/DDBJ whole genome shotgun (WGS) entry which is preliminary data.</text>
</comment>
<accession>A0A9D1V369</accession>
<dbReference type="InterPro" id="IPR050188">
    <property type="entry name" value="RluA_PseudoU_synthase"/>
</dbReference>
<dbReference type="PROSITE" id="PS01129">
    <property type="entry name" value="PSI_RLU"/>
    <property type="match status" value="1"/>
</dbReference>
<dbReference type="GO" id="GO:0003723">
    <property type="term" value="F:RNA binding"/>
    <property type="evidence" value="ECO:0007669"/>
    <property type="project" value="InterPro"/>
</dbReference>
<dbReference type="Gene3D" id="3.30.2350.10">
    <property type="entry name" value="Pseudouridine synthase"/>
    <property type="match status" value="1"/>
</dbReference>
<dbReference type="CDD" id="cd02869">
    <property type="entry name" value="PseudoU_synth_RluA_like"/>
    <property type="match status" value="1"/>
</dbReference>
<dbReference type="GO" id="GO:0009982">
    <property type="term" value="F:pseudouridine synthase activity"/>
    <property type="evidence" value="ECO:0007669"/>
    <property type="project" value="InterPro"/>
</dbReference>
<keyword evidence="3" id="KW-0413">Isomerase</keyword>
<comment type="similarity">
    <text evidence="2">Belongs to the pseudouridine synthase RluA family.</text>
</comment>
<proteinExistence type="inferred from homology"/>
<dbReference type="InterPro" id="IPR006145">
    <property type="entry name" value="PsdUridine_synth_RsuA/RluA"/>
</dbReference>
<dbReference type="GO" id="GO:0000455">
    <property type="term" value="P:enzyme-directed rRNA pseudouridine synthesis"/>
    <property type="evidence" value="ECO:0007669"/>
    <property type="project" value="TreeGrafter"/>
</dbReference>
<dbReference type="Pfam" id="PF00849">
    <property type="entry name" value="PseudoU_synth_2"/>
    <property type="match status" value="1"/>
</dbReference>
<evidence type="ECO:0000256" key="5">
    <source>
        <dbReference type="ARBA" id="ARBA00033164"/>
    </source>
</evidence>
<evidence type="ECO:0000313" key="8">
    <source>
        <dbReference type="Proteomes" id="UP000824193"/>
    </source>
</evidence>
<protein>
    <recommendedName>
        <fullName evidence="4">RNA pseudouridylate synthase</fullName>
    </recommendedName>
    <alternativeName>
        <fullName evidence="5">RNA-uridine isomerase</fullName>
    </alternativeName>
</protein>
<dbReference type="InterPro" id="IPR006224">
    <property type="entry name" value="PsdUridine_synth_RluA-like_CS"/>
</dbReference>
<reference evidence="7" key="2">
    <citation type="submission" date="2021-04" db="EMBL/GenBank/DDBJ databases">
        <authorList>
            <person name="Gilroy R."/>
        </authorList>
    </citation>
    <scope>NUCLEOTIDE SEQUENCE</scope>
    <source>
        <strain evidence="7">2239</strain>
    </source>
</reference>
<dbReference type="InterPro" id="IPR020103">
    <property type="entry name" value="PsdUridine_synth_cat_dom_sf"/>
</dbReference>
<gene>
    <name evidence="7" type="ORF">H9865_03500</name>
</gene>
<evidence type="ECO:0000256" key="3">
    <source>
        <dbReference type="ARBA" id="ARBA00023235"/>
    </source>
</evidence>
<evidence type="ECO:0000313" key="7">
    <source>
        <dbReference type="EMBL" id="HIX05164.1"/>
    </source>
</evidence>
<dbReference type="AlphaFoldDB" id="A0A9D1V369"/>
<dbReference type="SUPFAM" id="SSF55120">
    <property type="entry name" value="Pseudouridine synthase"/>
    <property type="match status" value="1"/>
</dbReference>
<dbReference type="PANTHER" id="PTHR21600:SF44">
    <property type="entry name" value="RIBOSOMAL LARGE SUBUNIT PSEUDOURIDINE SYNTHASE D"/>
    <property type="match status" value="1"/>
</dbReference>
<dbReference type="EMBL" id="DXFW01000009">
    <property type="protein sequence ID" value="HIX05164.1"/>
    <property type="molecule type" value="Genomic_DNA"/>
</dbReference>
<feature type="domain" description="Pseudouridine synthase RsuA/RluA-like" evidence="6">
    <location>
        <begin position="64"/>
        <end position="209"/>
    </location>
</feature>
<organism evidence="7 8">
    <name type="scientific">Candidatus Allofournierella pullicola</name>
    <dbReference type="NCBI Taxonomy" id="2838596"/>
    <lineage>
        <taxon>Bacteria</taxon>
        <taxon>Bacillati</taxon>
        <taxon>Bacillota</taxon>
        <taxon>Clostridia</taxon>
        <taxon>Eubacteriales</taxon>
        <taxon>Oscillospiraceae</taxon>
        <taxon>Allofournierella</taxon>
    </lineage>
</organism>
<reference evidence="7" key="1">
    <citation type="journal article" date="2021" name="PeerJ">
        <title>Extensive microbial diversity within the chicken gut microbiome revealed by metagenomics and culture.</title>
        <authorList>
            <person name="Gilroy R."/>
            <person name="Ravi A."/>
            <person name="Getino M."/>
            <person name="Pursley I."/>
            <person name="Horton D.L."/>
            <person name="Alikhan N.F."/>
            <person name="Baker D."/>
            <person name="Gharbi K."/>
            <person name="Hall N."/>
            <person name="Watson M."/>
            <person name="Adriaenssens E.M."/>
            <person name="Foster-Nyarko E."/>
            <person name="Jarju S."/>
            <person name="Secka A."/>
            <person name="Antonio M."/>
            <person name="Oren A."/>
            <person name="Chaudhuri R.R."/>
            <person name="La Ragione R."/>
            <person name="Hildebrand F."/>
            <person name="Pallen M.J."/>
        </authorList>
    </citation>
    <scope>NUCLEOTIDE SEQUENCE</scope>
    <source>
        <strain evidence="7">2239</strain>
    </source>
</reference>
<evidence type="ECO:0000256" key="4">
    <source>
        <dbReference type="ARBA" id="ARBA00031870"/>
    </source>
</evidence>
<evidence type="ECO:0000256" key="1">
    <source>
        <dbReference type="ARBA" id="ARBA00000073"/>
    </source>
</evidence>
<evidence type="ECO:0000256" key="2">
    <source>
        <dbReference type="ARBA" id="ARBA00010876"/>
    </source>
</evidence>
<sequence>MGVSSGLARQVKRAGGFFAADRPLRTCDRVAAGMTVRFALPPEPPTTVAAEHIPLRIVYESAHAVVLDKPAGMAVHPTLNYAGGTLANAWMGLLEERGETGVFRPVNRIDCNTSGLVLCAKNAFAAPLLAQSAEKWYLALVQGVPPEEKGVIDAPIGRAPGSIILRCVCDEGKPSRTEYEVVRRCGPYTLVKARTLTGRTHQLRVHFSHVGCPLAGDDLYGGCRTDIGRHALHCGCIRFTEPASGETVQAESPLPADMAALAENVTGI</sequence>
<dbReference type="GO" id="GO:0140098">
    <property type="term" value="F:catalytic activity, acting on RNA"/>
    <property type="evidence" value="ECO:0007669"/>
    <property type="project" value="UniProtKB-ARBA"/>
</dbReference>
<dbReference type="PANTHER" id="PTHR21600">
    <property type="entry name" value="MITOCHONDRIAL RNA PSEUDOURIDINE SYNTHASE"/>
    <property type="match status" value="1"/>
</dbReference>
<comment type="catalytic activity">
    <reaction evidence="1">
        <text>a uridine in RNA = a pseudouridine in RNA</text>
        <dbReference type="Rhea" id="RHEA:48348"/>
        <dbReference type="Rhea" id="RHEA-COMP:12068"/>
        <dbReference type="Rhea" id="RHEA-COMP:12069"/>
        <dbReference type="ChEBI" id="CHEBI:65314"/>
        <dbReference type="ChEBI" id="CHEBI:65315"/>
    </reaction>
</comment>
<name>A0A9D1V369_9FIRM</name>
<dbReference type="Proteomes" id="UP000824193">
    <property type="component" value="Unassembled WGS sequence"/>
</dbReference>